<dbReference type="Pfam" id="PF00926">
    <property type="entry name" value="DHBP_synthase"/>
    <property type="match status" value="1"/>
</dbReference>
<proteinExistence type="predicted"/>
<comment type="pathway">
    <text evidence="1">Cofactor biosynthesis; riboflavin biosynthesis.</text>
</comment>
<protein>
    <recommendedName>
        <fullName evidence="5">3,4-dihydroxy-2-butanone-4-phosphate synthase</fullName>
    </recommendedName>
</protein>
<dbReference type="GO" id="GO:0008686">
    <property type="term" value="F:3,4-dihydroxy-2-butanone-4-phosphate synthase activity"/>
    <property type="evidence" value="ECO:0007669"/>
    <property type="project" value="InterPro"/>
</dbReference>
<dbReference type="PANTHER" id="PTHR21327">
    <property type="entry name" value="GTP CYCLOHYDROLASE II-RELATED"/>
    <property type="match status" value="1"/>
</dbReference>
<dbReference type="EMBL" id="UINC01005855">
    <property type="protein sequence ID" value="SVA23972.1"/>
    <property type="molecule type" value="Genomic_DNA"/>
</dbReference>
<evidence type="ECO:0000256" key="3">
    <source>
        <dbReference type="ARBA" id="ARBA00022723"/>
    </source>
</evidence>
<dbReference type="Gene3D" id="3.90.870.10">
    <property type="entry name" value="DHBP synthase"/>
    <property type="match status" value="1"/>
</dbReference>
<feature type="non-terminal residue" evidence="4">
    <location>
        <position position="1"/>
    </location>
</feature>
<dbReference type="PANTHER" id="PTHR21327:SF18">
    <property type="entry name" value="3,4-DIHYDROXY-2-BUTANONE 4-PHOSPHATE SYNTHASE"/>
    <property type="match status" value="1"/>
</dbReference>
<name>A0A381U6V6_9ZZZZ</name>
<reference evidence="4" key="1">
    <citation type="submission" date="2018-05" db="EMBL/GenBank/DDBJ databases">
        <authorList>
            <person name="Lanie J.A."/>
            <person name="Ng W.-L."/>
            <person name="Kazmierczak K.M."/>
            <person name="Andrzejewski T.M."/>
            <person name="Davidsen T.M."/>
            <person name="Wayne K.J."/>
            <person name="Tettelin H."/>
            <person name="Glass J.I."/>
            <person name="Rusch D."/>
            <person name="Podicherti R."/>
            <person name="Tsui H.-C.T."/>
            <person name="Winkler M.E."/>
        </authorList>
    </citation>
    <scope>NUCLEOTIDE SEQUENCE</scope>
</reference>
<dbReference type="InterPro" id="IPR017945">
    <property type="entry name" value="DHBP_synth_RibB-like_a/b_dom"/>
</dbReference>
<organism evidence="4">
    <name type="scientific">marine metagenome</name>
    <dbReference type="NCBI Taxonomy" id="408172"/>
    <lineage>
        <taxon>unclassified sequences</taxon>
        <taxon>metagenomes</taxon>
        <taxon>ecological metagenomes</taxon>
    </lineage>
</organism>
<keyword evidence="2" id="KW-0686">Riboflavin biosynthesis</keyword>
<dbReference type="UniPathway" id="UPA00275"/>
<evidence type="ECO:0000256" key="1">
    <source>
        <dbReference type="ARBA" id="ARBA00005104"/>
    </source>
</evidence>
<keyword evidence="3" id="KW-0479">Metal-binding</keyword>
<dbReference type="GO" id="GO:0005829">
    <property type="term" value="C:cytosol"/>
    <property type="evidence" value="ECO:0007669"/>
    <property type="project" value="TreeGrafter"/>
</dbReference>
<gene>
    <name evidence="4" type="ORF">METZ01_LOCUS76826</name>
</gene>
<sequence length="68" mass="7535">VVVDDEDRENEGDLIVAADAMTSEKMTFMIRHTSGVICAPMSEERADDLDLPLMVVDNTESMRTAFTV</sequence>
<evidence type="ECO:0000256" key="2">
    <source>
        <dbReference type="ARBA" id="ARBA00022619"/>
    </source>
</evidence>
<dbReference type="InterPro" id="IPR000422">
    <property type="entry name" value="DHBP_synthase_RibB"/>
</dbReference>
<evidence type="ECO:0000313" key="4">
    <source>
        <dbReference type="EMBL" id="SVA23972.1"/>
    </source>
</evidence>
<dbReference type="GO" id="GO:0046872">
    <property type="term" value="F:metal ion binding"/>
    <property type="evidence" value="ECO:0007669"/>
    <property type="project" value="UniProtKB-KW"/>
</dbReference>
<dbReference type="GO" id="GO:0009231">
    <property type="term" value="P:riboflavin biosynthetic process"/>
    <property type="evidence" value="ECO:0007669"/>
    <property type="project" value="UniProtKB-UniPathway"/>
</dbReference>
<evidence type="ECO:0008006" key="5">
    <source>
        <dbReference type="Google" id="ProtNLM"/>
    </source>
</evidence>
<dbReference type="AlphaFoldDB" id="A0A381U6V6"/>
<accession>A0A381U6V6</accession>
<feature type="non-terminal residue" evidence="4">
    <location>
        <position position="68"/>
    </location>
</feature>
<dbReference type="SUPFAM" id="SSF55821">
    <property type="entry name" value="YrdC/RibB"/>
    <property type="match status" value="1"/>
</dbReference>